<dbReference type="AlphaFoldDB" id="A0A7J7IR55"/>
<accession>A0A7J7IR55</accession>
<feature type="region of interest" description="Disordered" evidence="5">
    <location>
        <begin position="277"/>
        <end position="300"/>
    </location>
</feature>
<feature type="domain" description="Bromodomain associated" evidence="6">
    <location>
        <begin position="105"/>
        <end position="149"/>
    </location>
</feature>
<dbReference type="Proteomes" id="UP000530660">
    <property type="component" value="Unassembled WGS sequence"/>
</dbReference>
<dbReference type="InterPro" id="IPR006565">
    <property type="entry name" value="BTP"/>
</dbReference>
<name>A0A7J7IR55_9RHOD</name>
<reference evidence="7 8" key="1">
    <citation type="journal article" date="2020" name="J. Phycol.">
        <title>Comparative genome analysis reveals Cyanidiococcus gen. nov., a new extremophilic red algal genus sister to Cyanidioschyzon (Cyanidioschyzonaceae, Rhodophyta).</title>
        <authorList>
            <person name="Liu S.-L."/>
            <person name="Chiang Y.-R."/>
            <person name="Yoon H.S."/>
            <person name="Fu H.-Y."/>
        </authorList>
    </citation>
    <scope>NUCLEOTIDE SEQUENCE [LARGE SCALE GENOMIC DNA]</scope>
    <source>
        <strain evidence="7 8">THAL066</strain>
    </source>
</reference>
<dbReference type="Pfam" id="PF07524">
    <property type="entry name" value="Bromo_TP"/>
    <property type="match status" value="1"/>
</dbReference>
<evidence type="ECO:0000313" key="8">
    <source>
        <dbReference type="Proteomes" id="UP000530660"/>
    </source>
</evidence>
<keyword evidence="8" id="KW-1185">Reference proteome</keyword>
<dbReference type="EMBL" id="VWRR01000002">
    <property type="protein sequence ID" value="KAF6005044.1"/>
    <property type="molecule type" value="Genomic_DNA"/>
</dbReference>
<comment type="caution">
    <text evidence="7">The sequence shown here is derived from an EMBL/GenBank/DDBJ whole genome shotgun (WGS) entry which is preliminary data.</text>
</comment>
<comment type="subcellular location">
    <subcellularLocation>
        <location evidence="1">Nucleus</location>
    </subcellularLocation>
</comment>
<keyword evidence="4" id="KW-0539">Nucleus</keyword>
<evidence type="ECO:0000256" key="1">
    <source>
        <dbReference type="ARBA" id="ARBA00004123"/>
    </source>
</evidence>
<keyword evidence="3" id="KW-0804">Transcription</keyword>
<evidence type="ECO:0000256" key="2">
    <source>
        <dbReference type="ARBA" id="ARBA00023015"/>
    </source>
</evidence>
<gene>
    <name evidence="7" type="ORF">F1559_004986</name>
</gene>
<evidence type="ECO:0000256" key="4">
    <source>
        <dbReference type="ARBA" id="ARBA00023242"/>
    </source>
</evidence>
<organism evidence="7 8">
    <name type="scientific">Cyanidiococcus yangmingshanensis</name>
    <dbReference type="NCBI Taxonomy" id="2690220"/>
    <lineage>
        <taxon>Eukaryota</taxon>
        <taxon>Rhodophyta</taxon>
        <taxon>Bangiophyceae</taxon>
        <taxon>Cyanidiales</taxon>
        <taxon>Cyanidiaceae</taxon>
        <taxon>Cyanidiococcus</taxon>
    </lineage>
</organism>
<protein>
    <recommendedName>
        <fullName evidence="6">Bromodomain associated domain-containing protein</fullName>
    </recommendedName>
</protein>
<feature type="compositionally biased region" description="Basic and acidic residues" evidence="5">
    <location>
        <begin position="280"/>
        <end position="289"/>
    </location>
</feature>
<evidence type="ECO:0000313" key="7">
    <source>
        <dbReference type="EMBL" id="KAF6005044.1"/>
    </source>
</evidence>
<evidence type="ECO:0000256" key="5">
    <source>
        <dbReference type="SAM" id="MobiDB-lite"/>
    </source>
</evidence>
<proteinExistence type="predicted"/>
<sequence>MMPGQLHGAAALVSNETQVPAGEWRTTTRSMPLFIETDPGPENTPVAAIDVDDMMAETSGSAHPGVERETLTHSLDQVCVSASSELINRPRSRQAGLFDAGAPLSMHELQRAVAAVLVVSGFTNVHRSALEALTEIVAELVGRLGRQLAWLRYETDPMTASEHRAPLFKTPSAATNDLTRQNVFDRERVQWQPPRDYVHRSRCDLLRVSSFDPLRYLAETIGRCGIRDGFNGLVHYGRTELPAMEQLLTHSEALMAIKLAETERALAYLKTQHPGLEPPVLHDEHRSERPPTMQSGAAPIDIDPETNAVFRLFGIVNDYVTLDVLQLEKHDIDTVAMPYSLARRIASQLEEDESASLHTFKPRIKVAVSTPALTRRRR</sequence>
<evidence type="ECO:0000259" key="6">
    <source>
        <dbReference type="Pfam" id="PF07524"/>
    </source>
</evidence>
<dbReference type="OrthoDB" id="10607571at2759"/>
<dbReference type="GO" id="GO:0005634">
    <property type="term" value="C:nucleus"/>
    <property type="evidence" value="ECO:0007669"/>
    <property type="project" value="UniProtKB-SubCell"/>
</dbReference>
<evidence type="ECO:0000256" key="3">
    <source>
        <dbReference type="ARBA" id="ARBA00023163"/>
    </source>
</evidence>
<keyword evidence="2" id="KW-0805">Transcription regulation</keyword>